<keyword evidence="2" id="KW-0560">Oxidoreductase</keyword>
<feature type="domain" description="Ketoreductase" evidence="3">
    <location>
        <begin position="5"/>
        <end position="173"/>
    </location>
</feature>
<protein>
    <submittedName>
        <fullName evidence="4">SDR family NAD(P)-dependent oxidoreductase</fullName>
    </submittedName>
</protein>
<dbReference type="InterPro" id="IPR002347">
    <property type="entry name" value="SDR_fam"/>
</dbReference>
<dbReference type="Proteomes" id="UP001347146">
    <property type="component" value="Unassembled WGS sequence"/>
</dbReference>
<dbReference type="PRINTS" id="PR00081">
    <property type="entry name" value="GDHRDH"/>
</dbReference>
<proteinExistence type="inferred from homology"/>
<dbReference type="SUPFAM" id="SSF51735">
    <property type="entry name" value="NAD(P)-binding Rossmann-fold domains"/>
    <property type="match status" value="1"/>
</dbReference>
<dbReference type="PROSITE" id="PS00061">
    <property type="entry name" value="ADH_SHORT"/>
    <property type="match status" value="1"/>
</dbReference>
<dbReference type="PANTHER" id="PTHR42760">
    <property type="entry name" value="SHORT-CHAIN DEHYDROGENASES/REDUCTASES FAMILY MEMBER"/>
    <property type="match status" value="1"/>
</dbReference>
<sequence length="233" mass="24196">MQSAQRVIVTGAASGVGRAVVELLLDRGAEVLGVDIEPDPGDQWARYRYVSCDVRDRDRVAAVFDSFASDGGVTGLVTSAAVYGRDIAIDDLRPDDVDRVLGVNVAGTLWCVQAALPHLRASGGSIVAVASVAGRIGGVLAGAHYSASKGGILSMIRSLAKNEIRNGVRVNGVAPGPVDTPMIEGRGYTVDMFPIGRFASPEEIARPILFLLGEEASYATGAVLDINGGVAFS</sequence>
<keyword evidence="5" id="KW-1185">Reference proteome</keyword>
<comment type="caution">
    <text evidence="4">The sequence shown here is derived from an EMBL/GenBank/DDBJ whole genome shotgun (WGS) entry which is preliminary data.</text>
</comment>
<reference evidence="4 5" key="1">
    <citation type="submission" date="2024-01" db="EMBL/GenBank/DDBJ databases">
        <title>Draft genome sequence of Gordonia sp. LSe1-13.</title>
        <authorList>
            <person name="Suphannarot A."/>
            <person name="Mingma R."/>
        </authorList>
    </citation>
    <scope>NUCLEOTIDE SEQUENCE [LARGE SCALE GENOMIC DNA]</scope>
    <source>
        <strain evidence="4 5">LSe1-13</strain>
    </source>
</reference>
<dbReference type="PRINTS" id="PR00080">
    <property type="entry name" value="SDRFAMILY"/>
</dbReference>
<accession>A0ABU7MJG1</accession>
<dbReference type="CDD" id="cd05233">
    <property type="entry name" value="SDR_c"/>
    <property type="match status" value="1"/>
</dbReference>
<evidence type="ECO:0000259" key="3">
    <source>
        <dbReference type="SMART" id="SM00822"/>
    </source>
</evidence>
<dbReference type="EMBL" id="JAZDUF010000008">
    <property type="protein sequence ID" value="MEE3852998.1"/>
    <property type="molecule type" value="Genomic_DNA"/>
</dbReference>
<evidence type="ECO:0000313" key="4">
    <source>
        <dbReference type="EMBL" id="MEE3852998.1"/>
    </source>
</evidence>
<evidence type="ECO:0000256" key="2">
    <source>
        <dbReference type="ARBA" id="ARBA00023002"/>
    </source>
</evidence>
<dbReference type="SMART" id="SM00822">
    <property type="entry name" value="PKS_KR"/>
    <property type="match status" value="1"/>
</dbReference>
<gene>
    <name evidence="4" type="ORF">VZC37_21860</name>
</gene>
<dbReference type="Gene3D" id="3.40.50.720">
    <property type="entry name" value="NAD(P)-binding Rossmann-like Domain"/>
    <property type="match status" value="1"/>
</dbReference>
<evidence type="ECO:0000313" key="5">
    <source>
        <dbReference type="Proteomes" id="UP001347146"/>
    </source>
</evidence>
<dbReference type="RefSeq" id="WP_330435730.1">
    <property type="nucleotide sequence ID" value="NZ_JAZDUF010000008.1"/>
</dbReference>
<evidence type="ECO:0000256" key="1">
    <source>
        <dbReference type="ARBA" id="ARBA00006484"/>
    </source>
</evidence>
<dbReference type="InterPro" id="IPR057326">
    <property type="entry name" value="KR_dom"/>
</dbReference>
<dbReference type="PANTHER" id="PTHR42760:SF133">
    <property type="entry name" value="3-OXOACYL-[ACYL-CARRIER-PROTEIN] REDUCTASE"/>
    <property type="match status" value="1"/>
</dbReference>
<organism evidence="4 5">
    <name type="scientific">Gordonia sesuvii</name>
    <dbReference type="NCBI Taxonomy" id="3116777"/>
    <lineage>
        <taxon>Bacteria</taxon>
        <taxon>Bacillati</taxon>
        <taxon>Actinomycetota</taxon>
        <taxon>Actinomycetes</taxon>
        <taxon>Mycobacteriales</taxon>
        <taxon>Gordoniaceae</taxon>
        <taxon>Gordonia</taxon>
    </lineage>
</organism>
<dbReference type="InterPro" id="IPR020904">
    <property type="entry name" value="Sc_DH/Rdtase_CS"/>
</dbReference>
<name>A0ABU7MJG1_9ACTN</name>
<comment type="similarity">
    <text evidence="1">Belongs to the short-chain dehydrogenases/reductases (SDR) family.</text>
</comment>
<dbReference type="InterPro" id="IPR036291">
    <property type="entry name" value="NAD(P)-bd_dom_sf"/>
</dbReference>
<dbReference type="Pfam" id="PF13561">
    <property type="entry name" value="adh_short_C2"/>
    <property type="match status" value="1"/>
</dbReference>